<dbReference type="AlphaFoldDB" id="A0AAU9KTH3"/>
<evidence type="ECO:0000313" key="2">
    <source>
        <dbReference type="EMBL" id="CAH0475482.1"/>
    </source>
</evidence>
<feature type="coiled-coil region" evidence="1">
    <location>
        <begin position="333"/>
        <end position="360"/>
    </location>
</feature>
<dbReference type="Proteomes" id="UP001160483">
    <property type="component" value="Unassembled WGS sequence"/>
</dbReference>
<gene>
    <name evidence="2" type="ORF">PBS003_LOCUS2295</name>
</gene>
<name>A0AAU9KTH3_9STRA</name>
<accession>A0AAU9KTH3</accession>
<reference evidence="2" key="1">
    <citation type="submission" date="2021-11" db="EMBL/GenBank/DDBJ databases">
        <authorList>
            <person name="Islam A."/>
            <person name="Islam S."/>
            <person name="Flora M.S."/>
            <person name="Rahman M."/>
            <person name="Ziaur R.M."/>
            <person name="Epstein J.H."/>
            <person name="Hassan M."/>
            <person name="Klassen M."/>
            <person name="Woodard K."/>
            <person name="Webb A."/>
            <person name="Webby R.J."/>
            <person name="El Zowalaty M.E."/>
        </authorList>
    </citation>
    <scope>NUCLEOTIDE SEQUENCE</scope>
    <source>
        <strain evidence="2">Pbs3</strain>
    </source>
</reference>
<dbReference type="EMBL" id="CAKKTJ010000128">
    <property type="protein sequence ID" value="CAH0475482.1"/>
    <property type="molecule type" value="Genomic_DNA"/>
</dbReference>
<proteinExistence type="predicted"/>
<evidence type="ECO:0000313" key="3">
    <source>
        <dbReference type="Proteomes" id="UP001160483"/>
    </source>
</evidence>
<protein>
    <submittedName>
        <fullName evidence="2">Uncharacterized protein</fullName>
    </submittedName>
</protein>
<keyword evidence="1" id="KW-0175">Coiled coil</keyword>
<organism evidence="2 3">
    <name type="scientific">Peronospora belbahrii</name>
    <dbReference type="NCBI Taxonomy" id="622444"/>
    <lineage>
        <taxon>Eukaryota</taxon>
        <taxon>Sar</taxon>
        <taxon>Stramenopiles</taxon>
        <taxon>Oomycota</taxon>
        <taxon>Peronosporomycetes</taxon>
        <taxon>Peronosporales</taxon>
        <taxon>Peronosporaceae</taxon>
        <taxon>Peronospora</taxon>
    </lineage>
</organism>
<feature type="coiled-coil region" evidence="1">
    <location>
        <begin position="261"/>
        <end position="288"/>
    </location>
</feature>
<comment type="caution">
    <text evidence="2">The sequence shown here is derived from an EMBL/GenBank/DDBJ whole genome shotgun (WGS) entry which is preliminary data.</text>
</comment>
<sequence>MFSAATNVPIVEPLLPIFSTREARFHKARDANTLIFDIPTHSSLLLSLLRPVCHVHGQQDTQCLHLLQTVALVPSCKSNKLLTTINEALNVSISPTTKNKLEKKLRPLISKLQDQRDEDQESGTRSLIALQLKEAVADFLRCWIADPIEGVVLRKEYVINGMRLNDLVVTPAGLGYLRGYRREDGFCTIVYPWGQGFVHVKDVEKVQQALEKHLKKRTYNEYVALEHQQLSEQIDKLLGNLTSPLPEDRGLVKNEASANVNQESVGGIEEYKEMLESLEEKHVDTTVLYKDIGFLRRVQSLANKATEFHRLHMPQEPEQKLLRTDADQELFSKISLERRMRRAQLEEQQQQEQEEELVEMR</sequence>
<evidence type="ECO:0000256" key="1">
    <source>
        <dbReference type="SAM" id="Coils"/>
    </source>
</evidence>